<feature type="non-terminal residue" evidence="1">
    <location>
        <position position="1"/>
    </location>
</feature>
<proteinExistence type="predicted"/>
<name>A0ABN7WKP4_GIGMA</name>
<evidence type="ECO:0000313" key="2">
    <source>
        <dbReference type="Proteomes" id="UP000789901"/>
    </source>
</evidence>
<evidence type="ECO:0000313" key="1">
    <source>
        <dbReference type="EMBL" id="CAG8833160.1"/>
    </source>
</evidence>
<dbReference type="Proteomes" id="UP000789901">
    <property type="component" value="Unassembled WGS sequence"/>
</dbReference>
<accession>A0ABN7WKP4</accession>
<reference evidence="1 2" key="1">
    <citation type="submission" date="2021-06" db="EMBL/GenBank/DDBJ databases">
        <authorList>
            <person name="Kallberg Y."/>
            <person name="Tangrot J."/>
            <person name="Rosling A."/>
        </authorList>
    </citation>
    <scope>NUCLEOTIDE SEQUENCE [LARGE SCALE GENOMIC DNA]</scope>
    <source>
        <strain evidence="1 2">120-4 pot B 10/14</strain>
    </source>
</reference>
<dbReference type="EMBL" id="CAJVQB010046811">
    <property type="protein sequence ID" value="CAG8833160.1"/>
    <property type="molecule type" value="Genomic_DNA"/>
</dbReference>
<gene>
    <name evidence="1" type="ORF">GMARGA_LOCUS31415</name>
</gene>
<keyword evidence="2" id="KW-1185">Reference proteome</keyword>
<sequence length="66" mass="7711">GEEKVQGLRREYAPKNKKELMKKRNQHTYLGSRKTEGDLALAKSLEAIISSLMSNLRPSYMKRFKR</sequence>
<protein>
    <submittedName>
        <fullName evidence="1">14775_t:CDS:1</fullName>
    </submittedName>
</protein>
<organism evidence="1 2">
    <name type="scientific">Gigaspora margarita</name>
    <dbReference type="NCBI Taxonomy" id="4874"/>
    <lineage>
        <taxon>Eukaryota</taxon>
        <taxon>Fungi</taxon>
        <taxon>Fungi incertae sedis</taxon>
        <taxon>Mucoromycota</taxon>
        <taxon>Glomeromycotina</taxon>
        <taxon>Glomeromycetes</taxon>
        <taxon>Diversisporales</taxon>
        <taxon>Gigasporaceae</taxon>
        <taxon>Gigaspora</taxon>
    </lineage>
</organism>
<comment type="caution">
    <text evidence="1">The sequence shown here is derived from an EMBL/GenBank/DDBJ whole genome shotgun (WGS) entry which is preliminary data.</text>
</comment>